<dbReference type="HOGENOM" id="CLU_136626_1_0_10"/>
<feature type="transmembrane region" description="Helical" evidence="1">
    <location>
        <begin position="86"/>
        <end position="110"/>
    </location>
</feature>
<feature type="transmembrane region" description="Helical" evidence="1">
    <location>
        <begin position="12"/>
        <end position="32"/>
    </location>
</feature>
<accession>C9MKB1</accession>
<reference evidence="2 3" key="1">
    <citation type="submission" date="2009-09" db="EMBL/GenBank/DDBJ databases">
        <authorList>
            <person name="Weinstock G."/>
            <person name="Sodergren E."/>
            <person name="Clifton S."/>
            <person name="Fulton L."/>
            <person name="Fulton B."/>
            <person name="Courtney L."/>
            <person name="Fronick C."/>
            <person name="Harrison M."/>
            <person name="Strong C."/>
            <person name="Farmer C."/>
            <person name="Delahaunty K."/>
            <person name="Markovic C."/>
            <person name="Hall O."/>
            <person name="Minx P."/>
            <person name="Tomlinson C."/>
            <person name="Mitreva M."/>
            <person name="Nelson J."/>
            <person name="Hou S."/>
            <person name="Wollam A."/>
            <person name="Pepin K.H."/>
            <person name="Johnson M."/>
            <person name="Bhonagiri V."/>
            <person name="Nash W.E."/>
            <person name="Warren W."/>
            <person name="Chinwalla A."/>
            <person name="Mardis E.R."/>
            <person name="Wilson R.K."/>
        </authorList>
    </citation>
    <scope>NUCLEOTIDE SEQUENCE [LARGE SCALE GENOMIC DNA]</scope>
    <source>
        <strain evidence="2 3">F0319</strain>
    </source>
</reference>
<keyword evidence="1" id="KW-0812">Transmembrane</keyword>
<dbReference type="STRING" id="649761.HMPREF0973_00030"/>
<sequence>MTETRKTLLTELIASCALAFIIIIVYECQWLLPGMWVGAENHVLVMLQFIMQLTTLAAIPLALFLFKIGSIRDALSTDESHVNRALLMWGTVRMMLLCVPMVANVFLYYATGEVVSYFYLAVILALSLVFIYPSKKRCEHECHLDNPTDE</sequence>
<evidence type="ECO:0000313" key="2">
    <source>
        <dbReference type="EMBL" id="EEX20055.1"/>
    </source>
</evidence>
<dbReference type="EMBL" id="ACVA01000002">
    <property type="protein sequence ID" value="EEX20055.1"/>
    <property type="molecule type" value="Genomic_DNA"/>
</dbReference>
<comment type="caution">
    <text evidence="2">The sequence shown here is derived from an EMBL/GenBank/DDBJ whole genome shotgun (WGS) entry which is preliminary data.</text>
</comment>
<keyword evidence="1" id="KW-0472">Membrane</keyword>
<dbReference type="AlphaFoldDB" id="C9MKB1"/>
<feature type="transmembrane region" description="Helical" evidence="1">
    <location>
        <begin position="116"/>
        <end position="133"/>
    </location>
</feature>
<dbReference type="Proteomes" id="UP000003327">
    <property type="component" value="Unassembled WGS sequence"/>
</dbReference>
<name>C9MKB1_9BACT</name>
<evidence type="ECO:0000256" key="1">
    <source>
        <dbReference type="SAM" id="Phobius"/>
    </source>
</evidence>
<gene>
    <name evidence="2" type="ORF">HMPREF0973_00030</name>
</gene>
<organism evidence="2 3">
    <name type="scientific">Prevotella veroralis F0319</name>
    <dbReference type="NCBI Taxonomy" id="649761"/>
    <lineage>
        <taxon>Bacteria</taxon>
        <taxon>Pseudomonadati</taxon>
        <taxon>Bacteroidota</taxon>
        <taxon>Bacteroidia</taxon>
        <taxon>Bacteroidales</taxon>
        <taxon>Prevotellaceae</taxon>
        <taxon>Prevotella</taxon>
    </lineage>
</organism>
<protein>
    <submittedName>
        <fullName evidence="2">Uncharacterized protein</fullName>
    </submittedName>
</protein>
<dbReference type="OrthoDB" id="1082490at2"/>
<evidence type="ECO:0000313" key="3">
    <source>
        <dbReference type="Proteomes" id="UP000003327"/>
    </source>
</evidence>
<proteinExistence type="predicted"/>
<feature type="transmembrane region" description="Helical" evidence="1">
    <location>
        <begin position="44"/>
        <end position="66"/>
    </location>
</feature>
<keyword evidence="3" id="KW-1185">Reference proteome</keyword>
<keyword evidence="1" id="KW-1133">Transmembrane helix</keyword>
<dbReference type="RefSeq" id="WP_004381623.1">
    <property type="nucleotide sequence ID" value="NZ_GG698712.1"/>
</dbReference>